<dbReference type="Proteomes" id="UP000637002">
    <property type="component" value="Unassembled WGS sequence"/>
</dbReference>
<keyword evidence="2" id="KW-1185">Reference proteome</keyword>
<reference evidence="1" key="2">
    <citation type="submission" date="2020-09" db="EMBL/GenBank/DDBJ databases">
        <authorList>
            <person name="Sun Q."/>
            <person name="Zhou Y."/>
        </authorList>
    </citation>
    <scope>NUCLEOTIDE SEQUENCE</scope>
    <source>
        <strain evidence="1">CGMCC 1.12919</strain>
    </source>
</reference>
<evidence type="ECO:0000313" key="1">
    <source>
        <dbReference type="EMBL" id="GGC58493.1"/>
    </source>
</evidence>
<dbReference type="EMBL" id="BMGG01000003">
    <property type="protein sequence ID" value="GGC58493.1"/>
    <property type="molecule type" value="Genomic_DNA"/>
</dbReference>
<organism evidence="1 2">
    <name type="scientific">Chelatococcus reniformis</name>
    <dbReference type="NCBI Taxonomy" id="1494448"/>
    <lineage>
        <taxon>Bacteria</taxon>
        <taxon>Pseudomonadati</taxon>
        <taxon>Pseudomonadota</taxon>
        <taxon>Alphaproteobacteria</taxon>
        <taxon>Hyphomicrobiales</taxon>
        <taxon>Chelatococcaceae</taxon>
        <taxon>Chelatococcus</taxon>
    </lineage>
</organism>
<sequence>MTGRRNGIALKCPRCGREGIARFSRAEALAYLEGDAEASIDHVPHGFLIVLRESWQVEVDVICAAHDVSALVMPPLAVDEEAPLRDRLLRSWSGAAPTRTRLPFYLID</sequence>
<name>A0A916XA04_9HYPH</name>
<gene>
    <name evidence="1" type="ORF">GCM10010994_16770</name>
</gene>
<protein>
    <submittedName>
        <fullName evidence="1">Uncharacterized protein</fullName>
    </submittedName>
</protein>
<evidence type="ECO:0000313" key="2">
    <source>
        <dbReference type="Proteomes" id="UP000637002"/>
    </source>
</evidence>
<dbReference type="AlphaFoldDB" id="A0A916XA04"/>
<reference evidence="1" key="1">
    <citation type="journal article" date="2014" name="Int. J. Syst. Evol. Microbiol.">
        <title>Complete genome sequence of Corynebacterium casei LMG S-19264T (=DSM 44701T), isolated from a smear-ripened cheese.</title>
        <authorList>
            <consortium name="US DOE Joint Genome Institute (JGI-PGF)"/>
            <person name="Walter F."/>
            <person name="Albersmeier A."/>
            <person name="Kalinowski J."/>
            <person name="Ruckert C."/>
        </authorList>
    </citation>
    <scope>NUCLEOTIDE SEQUENCE</scope>
    <source>
        <strain evidence="1">CGMCC 1.12919</strain>
    </source>
</reference>
<accession>A0A916XA04</accession>
<proteinExistence type="predicted"/>
<comment type="caution">
    <text evidence="1">The sequence shown here is derived from an EMBL/GenBank/DDBJ whole genome shotgun (WGS) entry which is preliminary data.</text>
</comment>